<dbReference type="PROSITE" id="PS50088">
    <property type="entry name" value="ANK_REPEAT"/>
    <property type="match status" value="6"/>
</dbReference>
<feature type="repeat" description="ANK" evidence="3">
    <location>
        <begin position="555"/>
        <end position="587"/>
    </location>
</feature>
<dbReference type="EMBL" id="JAELUR010000009">
    <property type="protein sequence ID" value="KAG7427602.1"/>
    <property type="molecule type" value="Genomic_DNA"/>
</dbReference>
<feature type="repeat" description="ANK" evidence="3">
    <location>
        <begin position="518"/>
        <end position="550"/>
    </location>
</feature>
<dbReference type="Pfam" id="PF00023">
    <property type="entry name" value="Ank"/>
    <property type="match status" value="1"/>
</dbReference>
<reference evidence="5" key="1">
    <citation type="submission" date="2021-04" db="EMBL/GenBank/DDBJ databases">
        <title>First draft genome resource for Brassicaceae pathogens Fusarium oxysporum f. sp. raphani and Fusarium oxysporum f. sp. rapae.</title>
        <authorList>
            <person name="Asai S."/>
        </authorList>
    </citation>
    <scope>NUCLEOTIDE SEQUENCE</scope>
    <source>
        <strain evidence="5">Tf1262</strain>
    </source>
</reference>
<evidence type="ECO:0000256" key="2">
    <source>
        <dbReference type="ARBA" id="ARBA00023043"/>
    </source>
</evidence>
<name>A0A8J5Q245_FUSOX</name>
<feature type="repeat" description="ANK" evidence="3">
    <location>
        <begin position="727"/>
        <end position="759"/>
    </location>
</feature>
<protein>
    <submittedName>
        <fullName evidence="5">Ankyrin repeat domain-containing protein 17</fullName>
    </submittedName>
</protein>
<comment type="caution">
    <text evidence="5">The sequence shown here is derived from an EMBL/GenBank/DDBJ whole genome shotgun (WGS) entry which is preliminary data.</text>
</comment>
<dbReference type="Pfam" id="PF12796">
    <property type="entry name" value="Ank_2"/>
    <property type="match status" value="4"/>
</dbReference>
<accession>A0A8J5Q245</accession>
<feature type="compositionally biased region" description="Acidic residues" evidence="4">
    <location>
        <begin position="344"/>
        <end position="353"/>
    </location>
</feature>
<keyword evidence="2 3" id="KW-0040">ANK repeat</keyword>
<feature type="compositionally biased region" description="Basic and acidic residues" evidence="4">
    <location>
        <begin position="317"/>
        <end position="329"/>
    </location>
</feature>
<feature type="repeat" description="ANK" evidence="3">
    <location>
        <begin position="487"/>
        <end position="519"/>
    </location>
</feature>
<dbReference type="SMART" id="SM00248">
    <property type="entry name" value="ANK"/>
    <property type="match status" value="14"/>
</dbReference>
<proteinExistence type="predicted"/>
<organism evidence="5 6">
    <name type="scientific">Fusarium oxysporum f. sp. raphani</name>
    <dbReference type="NCBI Taxonomy" id="96318"/>
    <lineage>
        <taxon>Eukaryota</taxon>
        <taxon>Fungi</taxon>
        <taxon>Dikarya</taxon>
        <taxon>Ascomycota</taxon>
        <taxon>Pezizomycotina</taxon>
        <taxon>Sordariomycetes</taxon>
        <taxon>Hypocreomycetidae</taxon>
        <taxon>Hypocreales</taxon>
        <taxon>Nectriaceae</taxon>
        <taxon>Fusarium</taxon>
        <taxon>Fusarium oxysporum species complex</taxon>
    </lineage>
</organism>
<dbReference type="PROSITE" id="PS50297">
    <property type="entry name" value="ANK_REP_REGION"/>
    <property type="match status" value="5"/>
</dbReference>
<dbReference type="AlphaFoldDB" id="A0A8J5Q245"/>
<evidence type="ECO:0000256" key="3">
    <source>
        <dbReference type="PROSITE-ProRule" id="PRU00023"/>
    </source>
</evidence>
<evidence type="ECO:0000313" key="5">
    <source>
        <dbReference type="EMBL" id="KAG7427602.1"/>
    </source>
</evidence>
<dbReference type="InterPro" id="IPR002110">
    <property type="entry name" value="Ankyrin_rpt"/>
</dbReference>
<sequence length="907" mass="97990">MKSTDRWASQYAQGMVDWSFGHACYHRLSSKDVKPGSVGYFDRNGNWKKILSLQDVQQTGEPVVQGISKKFTRLSEPLKVHDDVEMEIGTLTSSQTVSTDAGFKIEVQVDPAVPILAQTPINVGTDNAYRNSNTLGAVLVMKNPVVRSSIDDGDFLDRWFKENQRLFPEIRSAVREHGVWLVTTTYTTKEIALNVWQDKDKVVKLGFSAGIDGIVNLEPSIERGEKRHADGSFTYRAKSDERLVTFVGGIRFHYRSYVWTTGKLEPGVAYIRDPRTYHVQTWTEAERVGTDDKGKYVKAKGSGEGSVTEDTETAHGGSDDKDAEPNMKETDEDSTPESSALLEVENDDDTFQDKEDEEYSLTDAVHDGNVDRVRDALGRNLEQISQKEDYDELLKDACAAGYADIVDLIIKAGADTNVLGGRGPYTPLIAASQNGHARVVQLLLGAGADPDISDNRSNAIFAASKAGHDDIVLWLLAAGADVDQLASRTSALQVAAEGGHDQCVRWLIAAGADLDQQAEGTALYRATRKGYLGIIQQLLVAGADVDLQEERGEKLEEAPLHAAASSGRAEIVECLLNAGVDVNAYGGTKKTPIAAAAASGCVPVVKLLLYKLQASGKMRFGPALGYAVQQGEAEIVDMLLAAGASPDGDPEETLDFHSLKPPLIIAVQEGNEILVTRLIKAGANVNQYFSQYGRSVTPLYVASMNGHLRIMQQLLDAGAAVDSKAGYLGTPFLATVSEGQVEAMNMLLDAGADVQARSAVSKYPALVIALDKEHPEVVDHLINAGANVNNSSQYYGSALQAAAYKGYRDVTEKLLDVGADPAMEGGHYGLAIVAAAAKKHVVVVKMFIDRDAVTKEQAGKATEWVKEMIESGDDRSDEFQEILAMLSSVVESGADTQFYGLSSKSLE</sequence>
<dbReference type="PANTHER" id="PTHR24188:SF29">
    <property type="entry name" value="GH09064P"/>
    <property type="match status" value="1"/>
</dbReference>
<feature type="repeat" description="ANK" evidence="3">
    <location>
        <begin position="423"/>
        <end position="455"/>
    </location>
</feature>
<evidence type="ECO:0000313" key="6">
    <source>
        <dbReference type="Proteomes" id="UP000693942"/>
    </source>
</evidence>
<evidence type="ECO:0000256" key="4">
    <source>
        <dbReference type="SAM" id="MobiDB-lite"/>
    </source>
</evidence>
<feature type="region of interest" description="Disordered" evidence="4">
    <location>
        <begin position="293"/>
        <end position="353"/>
    </location>
</feature>
<feature type="repeat" description="ANK" evidence="3">
    <location>
        <begin position="694"/>
        <end position="726"/>
    </location>
</feature>
<dbReference type="Proteomes" id="UP000693942">
    <property type="component" value="Unassembled WGS sequence"/>
</dbReference>
<evidence type="ECO:0000256" key="1">
    <source>
        <dbReference type="ARBA" id="ARBA00022737"/>
    </source>
</evidence>
<dbReference type="PANTHER" id="PTHR24188">
    <property type="entry name" value="ANKYRIN REPEAT PROTEIN"/>
    <property type="match status" value="1"/>
</dbReference>
<keyword evidence="1" id="KW-0677">Repeat</keyword>
<gene>
    <name evidence="5" type="ORF">Forpi1262_v011409</name>
</gene>